<dbReference type="AlphaFoldDB" id="V8NQE7"/>
<dbReference type="Pfam" id="PF01562">
    <property type="entry name" value="Pep_M12B_propep"/>
    <property type="match status" value="1"/>
</dbReference>
<dbReference type="Proteomes" id="UP000018936">
    <property type="component" value="Unassembled WGS sequence"/>
</dbReference>
<dbReference type="EMBL" id="AZIM01002515">
    <property type="protein sequence ID" value="ETE63898.1"/>
    <property type="molecule type" value="Genomic_DNA"/>
</dbReference>
<reference evidence="3 4" key="1">
    <citation type="journal article" date="2013" name="Proc. Natl. Acad. Sci. U.S.A.">
        <title>The king cobra genome reveals dynamic gene evolution and adaptation in the snake venom system.</title>
        <authorList>
            <person name="Vonk F.J."/>
            <person name="Casewell N.R."/>
            <person name="Henkel C.V."/>
            <person name="Heimberg A.M."/>
            <person name="Jansen H.J."/>
            <person name="McCleary R.J."/>
            <person name="Kerkkamp H.M."/>
            <person name="Vos R.A."/>
            <person name="Guerreiro I."/>
            <person name="Calvete J.J."/>
            <person name="Wuster W."/>
            <person name="Woods A.E."/>
            <person name="Logan J.M."/>
            <person name="Harrison R.A."/>
            <person name="Castoe T.A."/>
            <person name="de Koning A.P."/>
            <person name="Pollock D.D."/>
            <person name="Yandell M."/>
            <person name="Calderon D."/>
            <person name="Renjifo C."/>
            <person name="Currier R.B."/>
            <person name="Salgado D."/>
            <person name="Pla D."/>
            <person name="Sanz L."/>
            <person name="Hyder A.S."/>
            <person name="Ribeiro J.M."/>
            <person name="Arntzen J.W."/>
            <person name="van den Thillart G.E."/>
            <person name="Boetzer M."/>
            <person name="Pirovano W."/>
            <person name="Dirks R.P."/>
            <person name="Spaink H.P."/>
            <person name="Duboule D."/>
            <person name="McGlinn E."/>
            <person name="Kini R.M."/>
            <person name="Richardson M.K."/>
        </authorList>
    </citation>
    <scope>NUCLEOTIDE SEQUENCE</scope>
    <source>
        <tissue evidence="3">Blood</tissue>
    </source>
</reference>
<keyword evidence="3" id="KW-0401">Integrin</keyword>
<protein>
    <submittedName>
        <fullName evidence="3">A disintegrin and metalloproteinase with thrombospondin motifs 17</fullName>
    </submittedName>
</protein>
<comment type="caution">
    <text evidence="3">The sequence shown here is derived from an EMBL/GenBank/DDBJ whole genome shotgun (WGS) entry which is preliminary data.</text>
</comment>
<proteinExistence type="predicted"/>
<gene>
    <name evidence="3" type="primary">ADAMTS17</name>
    <name evidence="3" type="ORF">L345_10338</name>
</gene>
<feature type="domain" description="Peptidase M12B propeptide" evidence="2">
    <location>
        <begin position="50"/>
        <end position="147"/>
    </location>
</feature>
<evidence type="ECO:0000313" key="4">
    <source>
        <dbReference type="Proteomes" id="UP000018936"/>
    </source>
</evidence>
<name>V8NQE7_OPHHA</name>
<evidence type="ECO:0000256" key="1">
    <source>
        <dbReference type="ARBA" id="ARBA00023157"/>
    </source>
</evidence>
<sequence>MQSPGVWIDSEVHRDNKQRMLDKVLSNQDLGTDAIDHSQRSLGAVAELAVVIPEEVPLNRVHFLQPPKSGPNKAQRRRSVPLPEDAAQLLIRLPVGAGLPPTSDVYLMLHHDDRFLAPGFSVEEIDENRSMRHHQAVDQLCFYTGHVLNRSHDSLASLSTCGGLTLPVLSLPVASALFALWDKKLCGVYFGKMTALKNRDLCSALGEHLQPDNGIPAAP</sequence>
<feature type="non-terminal residue" evidence="3">
    <location>
        <position position="1"/>
    </location>
</feature>
<accession>V8NQE7</accession>
<keyword evidence="1" id="KW-1015">Disulfide bond</keyword>
<evidence type="ECO:0000259" key="2">
    <source>
        <dbReference type="Pfam" id="PF01562"/>
    </source>
</evidence>
<keyword evidence="4" id="KW-1185">Reference proteome</keyword>
<dbReference type="OrthoDB" id="10035764at2759"/>
<dbReference type="InterPro" id="IPR002870">
    <property type="entry name" value="Peptidase_M12B_N"/>
</dbReference>
<organism evidence="3 4">
    <name type="scientific">Ophiophagus hannah</name>
    <name type="common">King cobra</name>
    <name type="synonym">Naja hannah</name>
    <dbReference type="NCBI Taxonomy" id="8665"/>
    <lineage>
        <taxon>Eukaryota</taxon>
        <taxon>Metazoa</taxon>
        <taxon>Chordata</taxon>
        <taxon>Craniata</taxon>
        <taxon>Vertebrata</taxon>
        <taxon>Euteleostomi</taxon>
        <taxon>Lepidosauria</taxon>
        <taxon>Squamata</taxon>
        <taxon>Bifurcata</taxon>
        <taxon>Unidentata</taxon>
        <taxon>Episquamata</taxon>
        <taxon>Toxicofera</taxon>
        <taxon>Serpentes</taxon>
        <taxon>Colubroidea</taxon>
        <taxon>Elapidae</taxon>
        <taxon>Elapinae</taxon>
        <taxon>Ophiophagus</taxon>
    </lineage>
</organism>
<dbReference type="GO" id="GO:0007229">
    <property type="term" value="P:integrin-mediated signaling pathway"/>
    <property type="evidence" value="ECO:0007669"/>
    <property type="project" value="UniProtKB-KW"/>
</dbReference>
<evidence type="ECO:0000313" key="3">
    <source>
        <dbReference type="EMBL" id="ETE63898.1"/>
    </source>
</evidence>